<evidence type="ECO:0000313" key="4">
    <source>
        <dbReference type="Proteomes" id="UP000007756"/>
    </source>
</evidence>
<accession>A0A0H3DKW6</accession>
<feature type="compositionally biased region" description="Low complexity" evidence="1">
    <location>
        <begin position="55"/>
        <end position="64"/>
    </location>
</feature>
<feature type="compositionally biased region" description="Polar residues" evidence="1">
    <location>
        <begin position="65"/>
        <end position="87"/>
    </location>
</feature>
<feature type="signal peptide" evidence="2">
    <location>
        <begin position="1"/>
        <end position="23"/>
    </location>
</feature>
<sequence length="454" mass="49777">MKYKTVKSIPLFLLGSIVFTACSTPQSTFHLPVQTTVSAIKKDISGKTATAVKAASSSSSTTTSNDDNNQKGYFLETNRSTGTYDPNNSTRLIKLGESGDFHAADQNKPEEALFERLYGGIASLLNFRIIKPALTYWNTVTPSLKAIGKSSNLITFSQDIDETELQRALANNLIVADDGNNNFWFGLKSLSFNAAKLTDSAQTQMAQKTTQAVTLKSQAQMSSTNTKNTNKKIDLRDKITLSSTMNTQGSGDNKNPSSGLIQKLVSVENIEAEFSFVKTGFNGNEIKFGDFVTENSPTTTQLKQVWKKKWGTELKKTNYKLQLNNFSLLLTYTPEVNKVEKGNNGDSNKGTIATPNGFSFLYPANLNETPSSSSSYWTNVTDLTKAATDTENTNLLNDLQKSQEQVNQFVAAITQNHLDVSEAALTKKQFGSLSISDFFKAIFKENGKDTKAKS</sequence>
<dbReference type="EMBL" id="CP002077">
    <property type="protein sequence ID" value="ADK87039.1"/>
    <property type="molecule type" value="Genomic_DNA"/>
</dbReference>
<keyword evidence="2" id="KW-0732">Signal</keyword>
<dbReference type="eggNOG" id="ENOG5030N7N">
    <property type="taxonomic scope" value="Bacteria"/>
</dbReference>
<dbReference type="PaxDb" id="722438-MPNE_0265"/>
<dbReference type="STRING" id="722438.F539_01295"/>
<organism evidence="3 4">
    <name type="scientific">Mycoplasmoides pneumoniae (strain ATCC 15531 / DSM 23978 / CIP 103766 / NBRC 14401 / NCTC 10119 / FH)</name>
    <name type="common">Mycoplasma pneumoniae</name>
    <dbReference type="NCBI Taxonomy" id="722438"/>
    <lineage>
        <taxon>Bacteria</taxon>
        <taxon>Bacillati</taxon>
        <taxon>Mycoplasmatota</taxon>
        <taxon>Mycoplasmoidales</taxon>
        <taxon>Mycoplasmoidaceae</taxon>
        <taxon>Mycoplasmoides</taxon>
    </lineage>
</organism>
<dbReference type="PROSITE" id="PS51257">
    <property type="entry name" value="PROKAR_LIPOPROTEIN"/>
    <property type="match status" value="1"/>
</dbReference>
<evidence type="ECO:0000256" key="1">
    <source>
        <dbReference type="SAM" id="MobiDB-lite"/>
    </source>
</evidence>
<evidence type="ECO:0000256" key="2">
    <source>
        <dbReference type="SAM" id="SignalP"/>
    </source>
</evidence>
<evidence type="ECO:0000313" key="3">
    <source>
        <dbReference type="EMBL" id="ADK87039.1"/>
    </source>
</evidence>
<dbReference type="KEGG" id="mpj:MPNE_0265"/>
<dbReference type="PATRIC" id="fig|722438.3.peg.258"/>
<proteinExistence type="predicted"/>
<dbReference type="RefSeq" id="WP_014325413.1">
    <property type="nucleotide sequence ID" value="NZ_CP010546.1"/>
</dbReference>
<dbReference type="HOGENOM" id="CLU_692268_0_0_14"/>
<feature type="chain" id="PRO_5009772782" description="Lipoprotein" evidence="2">
    <location>
        <begin position="24"/>
        <end position="454"/>
    </location>
</feature>
<name>A0A0H3DKW6_MYCPB</name>
<dbReference type="AlphaFoldDB" id="A0A0H3DKW6"/>
<dbReference type="GeneID" id="66609121"/>
<feature type="region of interest" description="Disordered" evidence="1">
    <location>
        <begin position="55"/>
        <end position="87"/>
    </location>
</feature>
<reference evidence="3 4" key="1">
    <citation type="journal article" date="2010" name="Appl. Environ. Microbiol.">
        <title>Targeted chromosomal knockouts in Mycoplasma pneumoniae.</title>
        <authorList>
            <person name="Krishnakumar R."/>
            <person name="Assad-Garcia N."/>
            <person name="Benders G.A."/>
            <person name="Phan Q."/>
            <person name="Montague M.G."/>
            <person name="Glass J.I."/>
        </authorList>
    </citation>
    <scope>NUCLEOTIDE SEQUENCE [LARGE SCALE GENOMIC DNA]</scope>
    <source>
        <strain evidence="4">ATCC 15531 / DSM 22911 / NBRC 14401 / NCTC 10119 / FH</strain>
    </source>
</reference>
<dbReference type="Proteomes" id="UP000007756">
    <property type="component" value="Chromosome"/>
</dbReference>
<protein>
    <recommendedName>
        <fullName evidence="5">Lipoprotein</fullName>
    </recommendedName>
</protein>
<evidence type="ECO:0008006" key="5">
    <source>
        <dbReference type="Google" id="ProtNLM"/>
    </source>
</evidence>
<gene>
    <name evidence="3" type="ordered locus">MPNE_0265</name>
</gene>